<feature type="compositionally biased region" description="Polar residues" evidence="1">
    <location>
        <begin position="78"/>
        <end position="106"/>
    </location>
</feature>
<gene>
    <name evidence="2" type="ORF">DVH24_035268</name>
</gene>
<sequence length="138" mass="15644">MGKEGDKEDERKEAAIASTPCLQPNYKPKSLTQTQLSKFQELHRRRLQIKSKSKSKIGKKPKGSKGKSHSLDLAARDTANQDSVITFETSTVCDSENQKNETSSVVQHEDIAVRAPKKSHKLHWGLDTKERWERKANM</sequence>
<comment type="caution">
    <text evidence="2">The sequence shown here is derived from an EMBL/GenBank/DDBJ whole genome shotgun (WGS) entry which is preliminary data.</text>
</comment>
<dbReference type="Proteomes" id="UP000290289">
    <property type="component" value="Chromosome 9"/>
</dbReference>
<dbReference type="PANTHER" id="PTHR14386:SF2">
    <property type="entry name" value="PROTEIN FAM204A"/>
    <property type="match status" value="1"/>
</dbReference>
<name>A0A498J8M2_MALDO</name>
<accession>A0A498J8M2</accession>
<feature type="region of interest" description="Disordered" evidence="1">
    <location>
        <begin position="1"/>
        <end position="109"/>
    </location>
</feature>
<feature type="compositionally biased region" description="Basic and acidic residues" evidence="1">
    <location>
        <begin position="1"/>
        <end position="14"/>
    </location>
</feature>
<reference evidence="2 3" key="1">
    <citation type="submission" date="2018-10" db="EMBL/GenBank/DDBJ databases">
        <title>A high-quality apple genome assembly.</title>
        <authorList>
            <person name="Hu J."/>
        </authorList>
    </citation>
    <scope>NUCLEOTIDE SEQUENCE [LARGE SCALE GENOMIC DNA]</scope>
    <source>
        <strain evidence="3">cv. HFTH1</strain>
        <tissue evidence="2">Young leaf</tissue>
    </source>
</reference>
<keyword evidence="3" id="KW-1185">Reference proteome</keyword>
<organism evidence="2 3">
    <name type="scientific">Malus domestica</name>
    <name type="common">Apple</name>
    <name type="synonym">Pyrus malus</name>
    <dbReference type="NCBI Taxonomy" id="3750"/>
    <lineage>
        <taxon>Eukaryota</taxon>
        <taxon>Viridiplantae</taxon>
        <taxon>Streptophyta</taxon>
        <taxon>Embryophyta</taxon>
        <taxon>Tracheophyta</taxon>
        <taxon>Spermatophyta</taxon>
        <taxon>Magnoliopsida</taxon>
        <taxon>eudicotyledons</taxon>
        <taxon>Gunneridae</taxon>
        <taxon>Pentapetalae</taxon>
        <taxon>rosids</taxon>
        <taxon>fabids</taxon>
        <taxon>Rosales</taxon>
        <taxon>Rosaceae</taxon>
        <taxon>Amygdaloideae</taxon>
        <taxon>Maleae</taxon>
        <taxon>Malus</taxon>
    </lineage>
</organism>
<dbReference type="InterPro" id="IPR037690">
    <property type="entry name" value="FAM204A"/>
</dbReference>
<evidence type="ECO:0000256" key="1">
    <source>
        <dbReference type="SAM" id="MobiDB-lite"/>
    </source>
</evidence>
<dbReference type="PANTHER" id="PTHR14386">
    <property type="entry name" value="PROTEIN FAM204A"/>
    <property type="match status" value="1"/>
</dbReference>
<dbReference type="EMBL" id="RDQH01000335">
    <property type="protein sequence ID" value="RXH90504.1"/>
    <property type="molecule type" value="Genomic_DNA"/>
</dbReference>
<evidence type="ECO:0000313" key="2">
    <source>
        <dbReference type="EMBL" id="RXH90504.1"/>
    </source>
</evidence>
<protein>
    <submittedName>
        <fullName evidence="2">Uncharacterized protein</fullName>
    </submittedName>
</protein>
<proteinExistence type="predicted"/>
<dbReference type="AlphaFoldDB" id="A0A498J8M2"/>
<evidence type="ECO:0000313" key="3">
    <source>
        <dbReference type="Proteomes" id="UP000290289"/>
    </source>
</evidence>
<feature type="compositionally biased region" description="Basic residues" evidence="1">
    <location>
        <begin position="43"/>
        <end position="68"/>
    </location>
</feature>